<evidence type="ECO:0000313" key="2">
    <source>
        <dbReference type="EMBL" id="MDT3453545.1"/>
    </source>
</evidence>
<evidence type="ECO:0000313" key="3">
    <source>
        <dbReference type="Proteomes" id="UP001182304"/>
    </source>
</evidence>
<feature type="coiled-coil region" evidence="1">
    <location>
        <begin position="212"/>
        <end position="271"/>
    </location>
</feature>
<name>A0AAW8VA91_PASMD</name>
<dbReference type="RefSeq" id="WP_223131904.1">
    <property type="nucleotide sequence ID" value="NZ_CP082272.1"/>
</dbReference>
<protein>
    <recommendedName>
        <fullName evidence="4">DUF1351 domain-containing protein</fullName>
    </recommendedName>
</protein>
<dbReference type="EMBL" id="JANIEN010000036">
    <property type="protein sequence ID" value="MDT3453545.1"/>
    <property type="molecule type" value="Genomic_DNA"/>
</dbReference>
<gene>
    <name evidence="2" type="ORF">NQF69_12310</name>
</gene>
<sequence length="330" mass="37514">MEFELILSTESKVLACNIQDFKARAEKFLSTITSTFETDEDFGKAKEEVKLLKEVEDRTREAIKNARQGDIQELISQAEEIAEQFRQKRLFLDKTVKTREVEIKSEIVSTALDEVIRSMSGYENDVSIVLSTKYSRNVIKTRLEEATKRRSTIATLEKAVNAEKTLIVSEISAEGARVAERRKMIPISYEHLFKDWQSLISGEQDLEPIIKQRIAEEEKREAELKAKAEAEAREKAEAEAEAQAQAQAQAKAQAEIEAIQAQEKQSNMESAVEKTQEITSEPISDFVITIQLKQVTRNKAIQIARDLKAQFGDNVSLKPQINRMYLTGRE</sequence>
<keyword evidence="1" id="KW-0175">Coiled coil</keyword>
<dbReference type="AlphaFoldDB" id="A0AAW8VA91"/>
<dbReference type="Proteomes" id="UP001182304">
    <property type="component" value="Unassembled WGS sequence"/>
</dbReference>
<comment type="caution">
    <text evidence="2">The sequence shown here is derived from an EMBL/GenBank/DDBJ whole genome shotgun (WGS) entry which is preliminary data.</text>
</comment>
<organism evidence="2 3">
    <name type="scientific">Pasteurella multocida</name>
    <dbReference type="NCBI Taxonomy" id="747"/>
    <lineage>
        <taxon>Bacteria</taxon>
        <taxon>Pseudomonadati</taxon>
        <taxon>Pseudomonadota</taxon>
        <taxon>Gammaproteobacteria</taxon>
        <taxon>Pasteurellales</taxon>
        <taxon>Pasteurellaceae</taxon>
        <taxon>Pasteurella</taxon>
    </lineage>
</organism>
<proteinExistence type="predicted"/>
<reference evidence="2" key="1">
    <citation type="submission" date="2022-07" db="EMBL/GenBank/DDBJ databases">
        <title>Sequence of Pasteurella multocoda 17BRD-035.</title>
        <authorList>
            <person name="Roy Chowdhury P."/>
            <person name="Alhamami T."/>
            <person name="Trott D.J."/>
            <person name="Djordvevic S.P."/>
        </authorList>
    </citation>
    <scope>NUCLEOTIDE SEQUENCE</scope>
    <source>
        <strain evidence="2">17BRD-035</strain>
    </source>
</reference>
<evidence type="ECO:0008006" key="4">
    <source>
        <dbReference type="Google" id="ProtNLM"/>
    </source>
</evidence>
<accession>A0AAW8VA91</accession>
<evidence type="ECO:0000256" key="1">
    <source>
        <dbReference type="SAM" id="Coils"/>
    </source>
</evidence>